<dbReference type="InterPro" id="IPR027391">
    <property type="entry name" value="Nol1_Nop2_Fmu_2"/>
</dbReference>
<dbReference type="Pfam" id="PF13636">
    <property type="entry name" value="Methyltranf_PUA"/>
    <property type="match status" value="1"/>
</dbReference>
<feature type="non-terminal residue" evidence="2">
    <location>
        <position position="1"/>
    </location>
</feature>
<dbReference type="Gene3D" id="3.10.450.720">
    <property type="match status" value="1"/>
</dbReference>
<gene>
    <name evidence="2" type="ORF">Q4528_15210</name>
</gene>
<comment type="caution">
    <text evidence="2">The sequence shown here is derived from an EMBL/GenBank/DDBJ whole genome shotgun (WGS) entry which is preliminary data.</text>
</comment>
<dbReference type="RefSeq" id="WP_303522547.1">
    <property type="nucleotide sequence ID" value="NZ_JAUOQO010000719.1"/>
</dbReference>
<reference evidence="2" key="1">
    <citation type="submission" date="2023-07" db="EMBL/GenBank/DDBJ databases">
        <title>Genome content predicts the carbon catabolic preferences of heterotrophic bacteria.</title>
        <authorList>
            <person name="Gralka M."/>
        </authorList>
    </citation>
    <scope>NUCLEOTIDE SEQUENCE</scope>
    <source>
        <strain evidence="2">E2R20</strain>
    </source>
</reference>
<organism evidence="2 3">
    <name type="scientific">Staphylococcus pasteuri_A</name>
    <dbReference type="NCBI Taxonomy" id="3062664"/>
    <lineage>
        <taxon>Bacteria</taxon>
        <taxon>Bacillati</taxon>
        <taxon>Bacillota</taxon>
        <taxon>Bacilli</taxon>
        <taxon>Bacillales</taxon>
        <taxon>Staphylococcaceae</taxon>
        <taxon>Staphylococcus</taxon>
    </lineage>
</organism>
<proteinExistence type="predicted"/>
<accession>A0AAW7YVW0</accession>
<feature type="domain" description="rRNA small subunit methyltransferase F RNA-binding PUA-like" evidence="1">
    <location>
        <begin position="7"/>
        <end position="54"/>
    </location>
</feature>
<name>A0AAW7YVW0_9STAP</name>
<protein>
    <recommendedName>
        <fullName evidence="1">rRNA small subunit methyltransferase F RNA-binding PUA-like domain-containing protein</fullName>
    </recommendedName>
</protein>
<dbReference type="Proteomes" id="UP001170310">
    <property type="component" value="Unassembled WGS sequence"/>
</dbReference>
<dbReference type="EMBL" id="JAUOQO010000719">
    <property type="protein sequence ID" value="MDO6575463.1"/>
    <property type="molecule type" value="Genomic_DNA"/>
</dbReference>
<sequence length="60" mass="6748">ELNGQQAHEFYQGKDIAYPNANKGEVALSYQGQVIGLGKWIRNKIKNSYPRELVKDKGLA</sequence>
<evidence type="ECO:0000313" key="3">
    <source>
        <dbReference type="Proteomes" id="UP001170310"/>
    </source>
</evidence>
<dbReference type="AlphaFoldDB" id="A0AAW7YVW0"/>
<evidence type="ECO:0000313" key="2">
    <source>
        <dbReference type="EMBL" id="MDO6575463.1"/>
    </source>
</evidence>
<evidence type="ECO:0000259" key="1">
    <source>
        <dbReference type="Pfam" id="PF13636"/>
    </source>
</evidence>
<keyword evidence="3" id="KW-1185">Reference proteome</keyword>